<keyword evidence="5" id="KW-1185">Reference proteome</keyword>
<evidence type="ECO:0000259" key="3">
    <source>
        <dbReference type="PROSITE" id="PS50222"/>
    </source>
</evidence>
<evidence type="ECO:0000256" key="1">
    <source>
        <dbReference type="SAM" id="MobiDB-lite"/>
    </source>
</evidence>
<dbReference type="RefSeq" id="WP_167072905.1">
    <property type="nucleotide sequence ID" value="NZ_JAAOZC010000003.1"/>
</dbReference>
<feature type="signal peptide" evidence="2">
    <location>
        <begin position="1"/>
        <end position="18"/>
    </location>
</feature>
<dbReference type="InterPro" id="IPR002048">
    <property type="entry name" value="EF_hand_dom"/>
</dbReference>
<dbReference type="PROSITE" id="PS00018">
    <property type="entry name" value="EF_HAND_1"/>
    <property type="match status" value="1"/>
</dbReference>
<dbReference type="PROSITE" id="PS50222">
    <property type="entry name" value="EF_HAND_2"/>
    <property type="match status" value="1"/>
</dbReference>
<dbReference type="EMBL" id="JAAOZC010000003">
    <property type="protein sequence ID" value="NIJ08083.1"/>
    <property type="molecule type" value="Genomic_DNA"/>
</dbReference>
<organism evidence="4 5">
    <name type="scientific">Sphingomonas vulcanisoli</name>
    <dbReference type="NCBI Taxonomy" id="1658060"/>
    <lineage>
        <taxon>Bacteria</taxon>
        <taxon>Pseudomonadati</taxon>
        <taxon>Pseudomonadota</taxon>
        <taxon>Alphaproteobacteria</taxon>
        <taxon>Sphingomonadales</taxon>
        <taxon>Sphingomonadaceae</taxon>
        <taxon>Sphingomonas</taxon>
    </lineage>
</organism>
<dbReference type="InterPro" id="IPR018247">
    <property type="entry name" value="EF_Hand_1_Ca_BS"/>
</dbReference>
<proteinExistence type="predicted"/>
<feature type="compositionally biased region" description="Basic and acidic residues" evidence="1">
    <location>
        <begin position="221"/>
        <end position="242"/>
    </location>
</feature>
<dbReference type="Gene3D" id="1.10.238.10">
    <property type="entry name" value="EF-hand"/>
    <property type="match status" value="1"/>
</dbReference>
<evidence type="ECO:0000313" key="5">
    <source>
        <dbReference type="Proteomes" id="UP000727456"/>
    </source>
</evidence>
<keyword evidence="2" id="KW-0732">Signal</keyword>
<accession>A0ABX0TRD1</accession>
<evidence type="ECO:0000313" key="4">
    <source>
        <dbReference type="EMBL" id="NIJ08083.1"/>
    </source>
</evidence>
<evidence type="ECO:0000256" key="2">
    <source>
        <dbReference type="SAM" id="SignalP"/>
    </source>
</evidence>
<dbReference type="InterPro" id="IPR011992">
    <property type="entry name" value="EF-hand-dom_pair"/>
</dbReference>
<sequence length="242" mass="26430">MFRSVLALLCLITPPVLAKDRLPADAPYCARPGTQAVFLSPMGEPFRAAPGQPYPSVLWVAAADRNHDGVIDRGEMIADAQRFFRILDRDHDGKLTPEEIAAYENQIAPEIALYSVRGRDFGGPSGRGGLLSGVMPRAGESDYYGPMGAGAYAWLNIPEPVVAADADVDRIITEKEFLGAAGRRFEQLDPAGKGSIALKDMPKTANQQSLEGPCRPRPKPRTTEAKQREKDLRDDEREAMPQ</sequence>
<dbReference type="Proteomes" id="UP000727456">
    <property type="component" value="Unassembled WGS sequence"/>
</dbReference>
<dbReference type="Pfam" id="PF13202">
    <property type="entry name" value="EF-hand_5"/>
    <property type="match status" value="2"/>
</dbReference>
<dbReference type="SUPFAM" id="SSF47473">
    <property type="entry name" value="EF-hand"/>
    <property type="match status" value="1"/>
</dbReference>
<feature type="region of interest" description="Disordered" evidence="1">
    <location>
        <begin position="193"/>
        <end position="242"/>
    </location>
</feature>
<comment type="caution">
    <text evidence="4">The sequence shown here is derived from an EMBL/GenBank/DDBJ whole genome shotgun (WGS) entry which is preliminary data.</text>
</comment>
<gene>
    <name evidence="4" type="ORF">FHS31_001693</name>
</gene>
<reference evidence="4 5" key="1">
    <citation type="submission" date="2020-03" db="EMBL/GenBank/DDBJ databases">
        <title>Genomic Encyclopedia of Type Strains, Phase III (KMG-III): the genomes of soil and plant-associated and newly described type strains.</title>
        <authorList>
            <person name="Whitman W."/>
        </authorList>
    </citation>
    <scope>NUCLEOTIDE SEQUENCE [LARGE SCALE GENOMIC DNA]</scope>
    <source>
        <strain evidence="4 5">CECT 8804</strain>
    </source>
</reference>
<protein>
    <recommendedName>
        <fullName evidence="3">EF-hand domain-containing protein</fullName>
    </recommendedName>
</protein>
<name>A0ABX0TRD1_9SPHN</name>
<feature type="chain" id="PRO_5046325056" description="EF-hand domain-containing protein" evidence="2">
    <location>
        <begin position="19"/>
        <end position="242"/>
    </location>
</feature>
<feature type="domain" description="EF-hand" evidence="3">
    <location>
        <begin position="75"/>
        <end position="110"/>
    </location>
</feature>